<keyword evidence="2" id="KW-0812">Transmembrane</keyword>
<feature type="compositionally biased region" description="Polar residues" evidence="1">
    <location>
        <begin position="146"/>
        <end position="159"/>
    </location>
</feature>
<evidence type="ECO:0000313" key="3">
    <source>
        <dbReference type="EMBL" id="GAA4305444.1"/>
    </source>
</evidence>
<reference evidence="4" key="1">
    <citation type="journal article" date="2019" name="Int. J. Syst. Evol. Microbiol.">
        <title>The Global Catalogue of Microorganisms (GCM) 10K type strain sequencing project: providing services to taxonomists for standard genome sequencing and annotation.</title>
        <authorList>
            <consortium name="The Broad Institute Genomics Platform"/>
            <consortium name="The Broad Institute Genome Sequencing Center for Infectious Disease"/>
            <person name="Wu L."/>
            <person name="Ma J."/>
        </authorList>
    </citation>
    <scope>NUCLEOTIDE SEQUENCE [LARGE SCALE GENOMIC DNA]</scope>
    <source>
        <strain evidence="4">JCM 31290</strain>
    </source>
</reference>
<organism evidence="3 4">
    <name type="scientific">Streptomyces venetus</name>
    <dbReference type="NCBI Taxonomy" id="1701086"/>
    <lineage>
        <taxon>Bacteria</taxon>
        <taxon>Bacillati</taxon>
        <taxon>Actinomycetota</taxon>
        <taxon>Actinomycetes</taxon>
        <taxon>Kitasatosporales</taxon>
        <taxon>Streptomycetaceae</taxon>
        <taxon>Streptomyces</taxon>
    </lineage>
</organism>
<dbReference type="PROSITE" id="PS51318">
    <property type="entry name" value="TAT"/>
    <property type="match status" value="1"/>
</dbReference>
<protein>
    <recommendedName>
        <fullName evidence="5">Cellulase</fullName>
    </recommendedName>
</protein>
<feature type="transmembrane region" description="Helical" evidence="2">
    <location>
        <begin position="49"/>
        <end position="70"/>
    </location>
</feature>
<dbReference type="Proteomes" id="UP001501115">
    <property type="component" value="Unassembled WGS sequence"/>
</dbReference>
<evidence type="ECO:0000256" key="2">
    <source>
        <dbReference type="SAM" id="Phobius"/>
    </source>
</evidence>
<feature type="compositionally biased region" description="Pro residues" evidence="1">
    <location>
        <begin position="75"/>
        <end position="102"/>
    </location>
</feature>
<evidence type="ECO:0008006" key="5">
    <source>
        <dbReference type="Google" id="ProtNLM"/>
    </source>
</evidence>
<proteinExistence type="predicted"/>
<keyword evidence="2" id="KW-0472">Membrane</keyword>
<dbReference type="RefSeq" id="WP_345661320.1">
    <property type="nucleotide sequence ID" value="NZ_BAABET010000003.1"/>
</dbReference>
<keyword evidence="2" id="KW-1133">Transmembrane helix</keyword>
<feature type="region of interest" description="Disordered" evidence="1">
    <location>
        <begin position="1"/>
        <end position="36"/>
    </location>
</feature>
<accession>A0ABP8FJS8</accession>
<dbReference type="EMBL" id="BAABET010000003">
    <property type="protein sequence ID" value="GAA4305444.1"/>
    <property type="molecule type" value="Genomic_DNA"/>
</dbReference>
<feature type="region of interest" description="Disordered" evidence="1">
    <location>
        <begin position="71"/>
        <end position="159"/>
    </location>
</feature>
<evidence type="ECO:0000313" key="4">
    <source>
        <dbReference type="Proteomes" id="UP001501115"/>
    </source>
</evidence>
<sequence length="159" mass="16367">MTTRLDDDGPESGPDDPLAVILRPSSPDYLSAPSGHYEAIRRRATRRRLLRTAAGAGLLCATAALLALPLRLTSPEPPGSPTIPMAPPSRTTTPPPSSPSPSGPTSDAPTGRASDAPTGRASDAPQTSPRRPSAAPTLVRPVPSATRPSPDQRATPSSE</sequence>
<gene>
    <name evidence="3" type="ORF">GCM10023086_23230</name>
</gene>
<comment type="caution">
    <text evidence="3">The sequence shown here is derived from an EMBL/GenBank/DDBJ whole genome shotgun (WGS) entry which is preliminary data.</text>
</comment>
<name>A0ABP8FJS8_9ACTN</name>
<dbReference type="InterPro" id="IPR006311">
    <property type="entry name" value="TAT_signal"/>
</dbReference>
<evidence type="ECO:0000256" key="1">
    <source>
        <dbReference type="SAM" id="MobiDB-lite"/>
    </source>
</evidence>
<keyword evidence="4" id="KW-1185">Reference proteome</keyword>